<proteinExistence type="predicted"/>
<reference evidence="1" key="1">
    <citation type="submission" date="2024-06" db="EMBL/GenBank/DDBJ databases">
        <title>Intestivirid acquisition increases across infancy in a wild primate population.</title>
        <authorList>
            <person name="Schneider-Creas I.A."/>
            <person name="Moya I.L."/>
            <person name="Chiou K.L."/>
            <person name="Baniel A."/>
            <person name="Azanaw Haile A."/>
            <person name="Kebede F."/>
            <person name="Abebe B."/>
            <person name="Snyder-Mackler N."/>
            <person name="Varsani A."/>
        </authorList>
    </citation>
    <scope>NUCLEOTIDE SEQUENCE</scope>
    <source>
        <strain evidence="1">Int_RNL_2018_0288_CRY</strain>
    </source>
</reference>
<organism evidence="1">
    <name type="scientific">Geladintestivirus 2</name>
    <dbReference type="NCBI Taxonomy" id="3233134"/>
    <lineage>
        <taxon>Viruses</taxon>
        <taxon>Duplodnaviria</taxon>
        <taxon>Heunggongvirae</taxon>
        <taxon>Uroviricota</taxon>
        <taxon>Caudoviricetes</taxon>
        <taxon>Crassvirales</taxon>
    </lineage>
</organism>
<protein>
    <recommendedName>
        <fullName evidence="2">Helix-turn-helix domain-containing protein</fullName>
    </recommendedName>
</protein>
<sequence length="100" mass="11679">MNASKKFIASVFRKVANRIENDECEVDEEELVSIATSLIHVKLTAEQMCHYLKVSRATLSRMVIDGRVSHPRKTLGGDKYWWKDEVDMKILEYKQKYSLE</sequence>
<accession>A0AAU8MGP0</accession>
<evidence type="ECO:0000313" key="1">
    <source>
        <dbReference type="EMBL" id="XCO00590.1"/>
    </source>
</evidence>
<evidence type="ECO:0008006" key="2">
    <source>
        <dbReference type="Google" id="ProtNLM"/>
    </source>
</evidence>
<name>A0AAU8MGP0_9CAUD</name>
<dbReference type="EMBL" id="PP965500">
    <property type="protein sequence ID" value="XCO00590.1"/>
    <property type="molecule type" value="Genomic_DNA"/>
</dbReference>